<reference evidence="1" key="2">
    <citation type="submission" date="2025-08" db="UniProtKB">
        <authorList>
            <consortium name="Ensembl"/>
        </authorList>
    </citation>
    <scope>IDENTIFICATION</scope>
</reference>
<keyword evidence="2" id="KW-1185">Reference proteome</keyword>
<dbReference type="AlphaFoldDB" id="A0A4W5JE07"/>
<evidence type="ECO:0000313" key="2">
    <source>
        <dbReference type="Proteomes" id="UP000314982"/>
    </source>
</evidence>
<reference evidence="1" key="3">
    <citation type="submission" date="2025-09" db="UniProtKB">
        <authorList>
            <consortium name="Ensembl"/>
        </authorList>
    </citation>
    <scope>IDENTIFICATION</scope>
</reference>
<dbReference type="Ensembl" id="ENSHHUT00000001183.1">
    <property type="protein sequence ID" value="ENSHHUP00000001152.1"/>
    <property type="gene ID" value="ENSHHUG00000000778.1"/>
</dbReference>
<organism evidence="1 2">
    <name type="scientific">Hucho hucho</name>
    <name type="common">huchen</name>
    <dbReference type="NCBI Taxonomy" id="62062"/>
    <lineage>
        <taxon>Eukaryota</taxon>
        <taxon>Metazoa</taxon>
        <taxon>Chordata</taxon>
        <taxon>Craniata</taxon>
        <taxon>Vertebrata</taxon>
        <taxon>Euteleostomi</taxon>
        <taxon>Actinopterygii</taxon>
        <taxon>Neopterygii</taxon>
        <taxon>Teleostei</taxon>
        <taxon>Protacanthopterygii</taxon>
        <taxon>Salmoniformes</taxon>
        <taxon>Salmonidae</taxon>
        <taxon>Salmoninae</taxon>
        <taxon>Hucho</taxon>
    </lineage>
</organism>
<name>A0A4W5JE07_9TELE</name>
<sequence length="112" mass="12962">MTSGTEQDAVLRLEKERAEIVSKYDKGKEGATVEPWEDASFHLYKVIDRFGFVHENDLPSYDSVEEKQKHLEVERTSKWLKMMKSWDKYKNSEKVRSLCSSLTISPPSCSLS</sequence>
<dbReference type="GeneTree" id="ENSGT00940000156715"/>
<evidence type="ECO:0000313" key="1">
    <source>
        <dbReference type="Ensembl" id="ENSHHUP00000001152.1"/>
    </source>
</evidence>
<accession>A0A4W5JE07</accession>
<proteinExistence type="predicted"/>
<dbReference type="Proteomes" id="UP000314982">
    <property type="component" value="Unassembled WGS sequence"/>
</dbReference>
<protein>
    <submittedName>
        <fullName evidence="1">USP6 N-terminal like</fullName>
    </submittedName>
</protein>
<reference evidence="2" key="1">
    <citation type="submission" date="2018-06" db="EMBL/GenBank/DDBJ databases">
        <title>Genome assembly of Danube salmon.</title>
        <authorList>
            <person name="Macqueen D.J."/>
            <person name="Gundappa M.K."/>
        </authorList>
    </citation>
    <scope>NUCLEOTIDE SEQUENCE [LARGE SCALE GENOMIC DNA]</scope>
</reference>